<proteinExistence type="predicted"/>
<dbReference type="AlphaFoldDB" id="A0A0W1A4D9"/>
<dbReference type="CDD" id="cd17906">
    <property type="entry name" value="CheX"/>
    <property type="match status" value="1"/>
</dbReference>
<name>A0A0W1A4D9_9GAMM</name>
<organism evidence="3 4">
    <name type="scientific">Legionella worsleiensis</name>
    <dbReference type="NCBI Taxonomy" id="45076"/>
    <lineage>
        <taxon>Bacteria</taxon>
        <taxon>Pseudomonadati</taxon>
        <taxon>Pseudomonadota</taxon>
        <taxon>Gammaproteobacteria</taxon>
        <taxon>Legionellales</taxon>
        <taxon>Legionellaceae</taxon>
        <taxon>Legionella</taxon>
    </lineage>
</organism>
<dbReference type="SUPFAM" id="SSF103039">
    <property type="entry name" value="CheC-like"/>
    <property type="match status" value="1"/>
</dbReference>
<gene>
    <name evidence="3" type="ORF">Lwor_2324</name>
</gene>
<feature type="domain" description="Chemotaxis phosphatase CheX-like" evidence="2">
    <location>
        <begin position="48"/>
        <end position="146"/>
    </location>
</feature>
<dbReference type="GO" id="GO:0006935">
    <property type="term" value="P:chemotaxis"/>
    <property type="evidence" value="ECO:0007669"/>
    <property type="project" value="UniProtKB-KW"/>
</dbReference>
<dbReference type="Proteomes" id="UP000054662">
    <property type="component" value="Unassembled WGS sequence"/>
</dbReference>
<evidence type="ECO:0000313" key="4">
    <source>
        <dbReference type="Proteomes" id="UP000054662"/>
    </source>
</evidence>
<protein>
    <recommendedName>
        <fullName evidence="2">Chemotaxis phosphatase CheX-like domain-containing protein</fullName>
    </recommendedName>
</protein>
<reference evidence="3 4" key="1">
    <citation type="submission" date="2015-11" db="EMBL/GenBank/DDBJ databases">
        <title>Genomic analysis of 38 Legionella species identifies large and diverse effector repertoires.</title>
        <authorList>
            <person name="Burstein D."/>
            <person name="Amaro F."/>
            <person name="Zusman T."/>
            <person name="Lifshitz Z."/>
            <person name="Cohen O."/>
            <person name="Gilbert J.A."/>
            <person name="Pupko T."/>
            <person name="Shuman H.A."/>
            <person name="Segal G."/>
        </authorList>
    </citation>
    <scope>NUCLEOTIDE SEQUENCE [LARGE SCALE GENOMIC DNA]</scope>
    <source>
        <strain evidence="3 4">ATCC 49508</strain>
    </source>
</reference>
<accession>A0A0W1A4D9</accession>
<dbReference type="PATRIC" id="fig|45076.6.peg.2554"/>
<dbReference type="PANTHER" id="PTHR39452">
    <property type="entry name" value="CHEY-P PHOSPHATASE CHEX"/>
    <property type="match status" value="1"/>
</dbReference>
<evidence type="ECO:0000256" key="1">
    <source>
        <dbReference type="ARBA" id="ARBA00022500"/>
    </source>
</evidence>
<comment type="caution">
    <text evidence="3">The sequence shown here is derived from an EMBL/GenBank/DDBJ whole genome shotgun (WGS) entry which is preliminary data.</text>
</comment>
<keyword evidence="4" id="KW-1185">Reference proteome</keyword>
<dbReference type="Pfam" id="PF13690">
    <property type="entry name" value="CheX"/>
    <property type="match status" value="1"/>
</dbReference>
<keyword evidence="1" id="KW-0145">Chemotaxis</keyword>
<evidence type="ECO:0000259" key="2">
    <source>
        <dbReference type="Pfam" id="PF13690"/>
    </source>
</evidence>
<dbReference type="PANTHER" id="PTHR39452:SF1">
    <property type="entry name" value="CHEY-P PHOSPHATASE CHEX"/>
    <property type="match status" value="1"/>
</dbReference>
<dbReference type="InterPro" id="IPR028976">
    <property type="entry name" value="CheC-like_sf"/>
</dbReference>
<dbReference type="OrthoDB" id="9790435at2"/>
<dbReference type="STRING" id="45076.Lwor_2324"/>
<dbReference type="EMBL" id="LNZC01000029">
    <property type="protein sequence ID" value="KTD76206.1"/>
    <property type="molecule type" value="Genomic_DNA"/>
</dbReference>
<dbReference type="Gene3D" id="3.40.1550.10">
    <property type="entry name" value="CheC-like"/>
    <property type="match status" value="1"/>
</dbReference>
<dbReference type="InterPro" id="IPR028051">
    <property type="entry name" value="CheX-like_dom"/>
</dbReference>
<sequence>MLMNNTNTINIQKIITDSTLNMFSTMLSMNLETPNEPACVEHHEFQFMGLVDLDGELISGLIVIGLTEEFGRIITARMLDQSVSEIQSTQEIMDVSKEVCNIISGNLKSRLCDMGFSCRITPPSVIQSKDYNLNSDDWMYSVCHLFHFEEHQFYVRSFFKGSVESFS</sequence>
<dbReference type="InterPro" id="IPR038756">
    <property type="entry name" value="CheX-like"/>
</dbReference>
<evidence type="ECO:0000313" key="3">
    <source>
        <dbReference type="EMBL" id="KTD76206.1"/>
    </source>
</evidence>